<gene>
    <name evidence="3" type="ORF">D6T64_00915</name>
</gene>
<keyword evidence="1" id="KW-0472">Membrane</keyword>
<evidence type="ECO:0000256" key="1">
    <source>
        <dbReference type="SAM" id="Phobius"/>
    </source>
</evidence>
<feature type="chain" id="PRO_5017316716" description="Sortase" evidence="2">
    <location>
        <begin position="44"/>
        <end position="211"/>
    </location>
</feature>
<keyword evidence="1" id="KW-1133">Transmembrane helix</keyword>
<protein>
    <recommendedName>
        <fullName evidence="5">Sortase</fullName>
    </recommendedName>
</protein>
<evidence type="ECO:0000256" key="2">
    <source>
        <dbReference type="SAM" id="SignalP"/>
    </source>
</evidence>
<keyword evidence="1" id="KW-0812">Transmembrane</keyword>
<accession>A0A3A5MRR5</accession>
<reference evidence="3 4" key="1">
    <citation type="submission" date="2018-09" db="EMBL/GenBank/DDBJ databases">
        <title>Novel species of Cryobacterium.</title>
        <authorList>
            <person name="Liu Q."/>
            <person name="Xin Y.-H."/>
        </authorList>
    </citation>
    <scope>NUCLEOTIDE SEQUENCE [LARGE SCALE GENOMIC DNA]</scope>
    <source>
        <strain evidence="3 4">Hh39</strain>
    </source>
</reference>
<evidence type="ECO:0000313" key="3">
    <source>
        <dbReference type="EMBL" id="RJT92022.1"/>
    </source>
</evidence>
<dbReference type="Proteomes" id="UP000272015">
    <property type="component" value="Unassembled WGS sequence"/>
</dbReference>
<sequence length="211" mass="20490">MSAFYLLDLQRGDFVMLKKKFAGVAVAVLAAFLILPAATAANAANYVPTTSTTGDVVIAGETGVAAFAANAFDPGTSVSFSVDGPGLAVLSTFKAATATLTKTATGTGAVSVNVAAPANAPGDYAVTAKGVRGGVEIYGVATVSAVAADSAAGLALTGARADALAATGFNAPLLVIWGAVGVIALGVAMVAVLRLQRRSAASTAAAALVTA</sequence>
<organism evidence="3 4">
    <name type="scientific">Cryobacterium melibiosiphilum</name>
    <dbReference type="NCBI Taxonomy" id="995039"/>
    <lineage>
        <taxon>Bacteria</taxon>
        <taxon>Bacillati</taxon>
        <taxon>Actinomycetota</taxon>
        <taxon>Actinomycetes</taxon>
        <taxon>Micrococcales</taxon>
        <taxon>Microbacteriaceae</taxon>
        <taxon>Cryobacterium</taxon>
    </lineage>
</organism>
<evidence type="ECO:0008006" key="5">
    <source>
        <dbReference type="Google" id="ProtNLM"/>
    </source>
</evidence>
<name>A0A3A5MRR5_9MICO</name>
<proteinExistence type="predicted"/>
<feature type="signal peptide" evidence="2">
    <location>
        <begin position="1"/>
        <end position="43"/>
    </location>
</feature>
<keyword evidence="4" id="KW-1185">Reference proteome</keyword>
<comment type="caution">
    <text evidence="3">The sequence shown here is derived from an EMBL/GenBank/DDBJ whole genome shotgun (WGS) entry which is preliminary data.</text>
</comment>
<dbReference type="AlphaFoldDB" id="A0A3A5MRR5"/>
<evidence type="ECO:0000313" key="4">
    <source>
        <dbReference type="Proteomes" id="UP000272015"/>
    </source>
</evidence>
<feature type="transmembrane region" description="Helical" evidence="1">
    <location>
        <begin position="174"/>
        <end position="193"/>
    </location>
</feature>
<keyword evidence="2" id="KW-0732">Signal</keyword>
<dbReference type="EMBL" id="QZVS01000035">
    <property type="protein sequence ID" value="RJT92022.1"/>
    <property type="molecule type" value="Genomic_DNA"/>
</dbReference>